<dbReference type="PANTHER" id="PTHR11092:SF0">
    <property type="entry name" value="EPIMERASE FAMILY PROTEIN SDR39U1"/>
    <property type="match status" value="1"/>
</dbReference>
<evidence type="ECO:0000313" key="1">
    <source>
        <dbReference type="EMBL" id="SVE39216.1"/>
    </source>
</evidence>
<proteinExistence type="predicted"/>
<dbReference type="Gene3D" id="3.40.50.720">
    <property type="entry name" value="NAD(P)-binding Rossmann-like Domain"/>
    <property type="match status" value="1"/>
</dbReference>
<organism evidence="1">
    <name type="scientific">marine metagenome</name>
    <dbReference type="NCBI Taxonomy" id="408172"/>
    <lineage>
        <taxon>unclassified sequences</taxon>
        <taxon>metagenomes</taxon>
        <taxon>ecological metagenomes</taxon>
    </lineage>
</organism>
<feature type="non-terminal residue" evidence="1">
    <location>
        <position position="122"/>
    </location>
</feature>
<name>A0A383D3V3_9ZZZZ</name>
<reference evidence="1" key="1">
    <citation type="submission" date="2018-05" db="EMBL/GenBank/DDBJ databases">
        <authorList>
            <person name="Lanie J.A."/>
            <person name="Ng W.-L."/>
            <person name="Kazmierczak K.M."/>
            <person name="Andrzejewski T.M."/>
            <person name="Davidsen T.M."/>
            <person name="Wayne K.J."/>
            <person name="Tettelin H."/>
            <person name="Glass J.I."/>
            <person name="Rusch D."/>
            <person name="Podicherti R."/>
            <person name="Tsui H.-C.T."/>
            <person name="Winkler M.E."/>
        </authorList>
    </citation>
    <scope>NUCLEOTIDE SEQUENCE</scope>
</reference>
<dbReference type="PANTHER" id="PTHR11092">
    <property type="entry name" value="SUGAR NUCLEOTIDE EPIMERASE RELATED"/>
    <property type="match status" value="1"/>
</dbReference>
<dbReference type="SUPFAM" id="SSF51735">
    <property type="entry name" value="NAD(P)-binding Rossmann-fold domains"/>
    <property type="match status" value="1"/>
</dbReference>
<gene>
    <name evidence="1" type="ORF">METZ01_LOCUS492070</name>
</gene>
<evidence type="ECO:0008006" key="2">
    <source>
        <dbReference type="Google" id="ProtNLM"/>
    </source>
</evidence>
<dbReference type="InterPro" id="IPR036291">
    <property type="entry name" value="NAD(P)-bd_dom_sf"/>
</dbReference>
<protein>
    <recommendedName>
        <fullName evidence="2">NAD-dependent epimerase/dehydratase domain-containing protein</fullName>
    </recommendedName>
</protein>
<accession>A0A383D3V3</accession>
<dbReference type="AlphaFoldDB" id="A0A383D3V3"/>
<dbReference type="EMBL" id="UINC01214125">
    <property type="protein sequence ID" value="SVE39216.1"/>
    <property type="molecule type" value="Genomic_DNA"/>
</dbReference>
<sequence>MPDQVNVIAWDARTLSGWEQEIEKTDAIVHLAGESIAGSGLFGLFPQRWTPYRKELISKSRIESGQVLSKAIEGAQNKPQVFIQASAIGYYGPSDAQIITESQSQGTDFAAPMGTPIMASGT</sequence>